<dbReference type="AlphaFoldDB" id="A0A1H9QSI4"/>
<feature type="modified residue" description="N6-(pyridoxal phosphate)lysine" evidence="2 3">
    <location>
        <position position="35"/>
    </location>
</feature>
<dbReference type="FunFam" id="3.20.20.10:FF:000011">
    <property type="entry name" value="Pyridoxal phosphate homeostasis protein"/>
    <property type="match status" value="1"/>
</dbReference>
<dbReference type="NCBIfam" id="TIGR00044">
    <property type="entry name" value="YggS family pyridoxal phosphate-dependent enzyme"/>
    <property type="match status" value="1"/>
</dbReference>
<organism evidence="6 7">
    <name type="scientific">Salipaludibacillus aurantiacus</name>
    <dbReference type="NCBI Taxonomy" id="1601833"/>
    <lineage>
        <taxon>Bacteria</taxon>
        <taxon>Bacillati</taxon>
        <taxon>Bacillota</taxon>
        <taxon>Bacilli</taxon>
        <taxon>Bacillales</taxon>
        <taxon>Bacillaceae</taxon>
    </lineage>
</organism>
<evidence type="ECO:0000313" key="7">
    <source>
        <dbReference type="Proteomes" id="UP000198571"/>
    </source>
</evidence>
<dbReference type="InterPro" id="IPR001608">
    <property type="entry name" value="Ala_racemase_N"/>
</dbReference>
<evidence type="ECO:0000259" key="5">
    <source>
        <dbReference type="Pfam" id="PF01168"/>
    </source>
</evidence>
<gene>
    <name evidence="6" type="ORF">SAMN05518684_102353</name>
</gene>
<dbReference type="Proteomes" id="UP000198571">
    <property type="component" value="Unassembled WGS sequence"/>
</dbReference>
<dbReference type="GO" id="GO:0030170">
    <property type="term" value="F:pyridoxal phosphate binding"/>
    <property type="evidence" value="ECO:0007669"/>
    <property type="project" value="UniProtKB-UniRule"/>
</dbReference>
<name>A0A1H9QSI4_9BACI</name>
<dbReference type="PANTHER" id="PTHR10146">
    <property type="entry name" value="PROLINE SYNTHETASE CO-TRANSCRIBED BACTERIAL HOMOLOG PROTEIN"/>
    <property type="match status" value="1"/>
</dbReference>
<comment type="similarity">
    <text evidence="2 4">Belongs to the pyridoxal phosphate-binding protein YggS/PROSC family.</text>
</comment>
<evidence type="ECO:0000256" key="2">
    <source>
        <dbReference type="HAMAP-Rule" id="MF_02087"/>
    </source>
</evidence>
<dbReference type="Gene3D" id="3.20.20.10">
    <property type="entry name" value="Alanine racemase"/>
    <property type="match status" value="1"/>
</dbReference>
<dbReference type="PANTHER" id="PTHR10146:SF14">
    <property type="entry name" value="PYRIDOXAL PHOSPHATE HOMEOSTASIS PROTEIN"/>
    <property type="match status" value="1"/>
</dbReference>
<keyword evidence="7" id="KW-1185">Reference proteome</keyword>
<keyword evidence="1 2" id="KW-0663">Pyridoxal phosphate</keyword>
<dbReference type="STRING" id="1601833.SAMN05518684_102353"/>
<comment type="cofactor">
    <cofactor evidence="3">
        <name>pyridoxal 5'-phosphate</name>
        <dbReference type="ChEBI" id="CHEBI:597326"/>
    </cofactor>
</comment>
<feature type="domain" description="Alanine racemase N-terminal" evidence="5">
    <location>
        <begin position="14"/>
        <end position="225"/>
    </location>
</feature>
<dbReference type="InterPro" id="IPR029066">
    <property type="entry name" value="PLP-binding_barrel"/>
</dbReference>
<evidence type="ECO:0000256" key="4">
    <source>
        <dbReference type="RuleBase" id="RU004514"/>
    </source>
</evidence>
<dbReference type="SUPFAM" id="SSF51419">
    <property type="entry name" value="PLP-binding barrel"/>
    <property type="match status" value="1"/>
</dbReference>
<protein>
    <recommendedName>
        <fullName evidence="2">Pyridoxal phosphate homeostasis protein</fullName>
        <shortName evidence="2">PLP homeostasis protein</shortName>
    </recommendedName>
</protein>
<sequence>MSVKDNYKNVQASVKKACERSNRDSDNVHIIAVTKYVSVDTAKEAVEAGIEHIGENRLDEALSKWEEIGSGVTWHFIGNLQTKKVKKMIHAFDYIHSLDRLSLAKEIDKRTNPGEYKKCFVQVNVTGEESKSGLSPEEVLSFIEELKNYPSIEVAGLMTMAPYTDDHTLLRSAFRKLRELKEGIEEKKLSHAPCHELSMGMSNDFEIAVEEGATFVRIGSSLVGKEK</sequence>
<comment type="function">
    <text evidence="2">Pyridoxal 5'-phosphate (PLP)-binding protein, which is involved in PLP homeostasis.</text>
</comment>
<reference evidence="7" key="1">
    <citation type="submission" date="2016-10" db="EMBL/GenBank/DDBJ databases">
        <authorList>
            <person name="Varghese N."/>
            <person name="Submissions S."/>
        </authorList>
    </citation>
    <scope>NUCLEOTIDE SEQUENCE [LARGE SCALE GENOMIC DNA]</scope>
    <source>
        <strain evidence="7">S9</strain>
    </source>
</reference>
<dbReference type="CDD" id="cd00635">
    <property type="entry name" value="PLPDE_III_YBL036c_like"/>
    <property type="match status" value="1"/>
</dbReference>
<evidence type="ECO:0000256" key="3">
    <source>
        <dbReference type="PIRSR" id="PIRSR004848-1"/>
    </source>
</evidence>
<dbReference type="PIRSF" id="PIRSF004848">
    <property type="entry name" value="YBL036c_PLPDEIII"/>
    <property type="match status" value="1"/>
</dbReference>
<dbReference type="OrthoDB" id="9804072at2"/>
<dbReference type="InterPro" id="IPR011078">
    <property type="entry name" value="PyrdxlP_homeostasis"/>
</dbReference>
<dbReference type="Pfam" id="PF01168">
    <property type="entry name" value="Ala_racemase_N"/>
    <property type="match status" value="1"/>
</dbReference>
<dbReference type="HAMAP" id="MF_02087">
    <property type="entry name" value="PLP_homeostasis"/>
    <property type="match status" value="1"/>
</dbReference>
<evidence type="ECO:0000313" key="6">
    <source>
        <dbReference type="EMBL" id="SER63422.1"/>
    </source>
</evidence>
<dbReference type="RefSeq" id="WP_093047671.1">
    <property type="nucleotide sequence ID" value="NZ_FOGT01000002.1"/>
</dbReference>
<dbReference type="EMBL" id="FOGT01000002">
    <property type="protein sequence ID" value="SER63422.1"/>
    <property type="molecule type" value="Genomic_DNA"/>
</dbReference>
<accession>A0A1H9QSI4</accession>
<evidence type="ECO:0000256" key="1">
    <source>
        <dbReference type="ARBA" id="ARBA00022898"/>
    </source>
</evidence>
<proteinExistence type="inferred from homology"/>